<gene>
    <name evidence="5" type="ORF">L1F06_002860</name>
</gene>
<keyword evidence="6" id="KW-1185">Reference proteome</keyword>
<reference evidence="5" key="1">
    <citation type="submission" date="2022-06" db="EMBL/GenBank/DDBJ databases">
        <title>Complete genome of Pseudomonas hydrolytica DSWY01T.</title>
        <authorList>
            <person name="Jung J."/>
            <person name="Jeon C.O."/>
        </authorList>
    </citation>
    <scope>NUCLEOTIDE SEQUENCE</scope>
    <source>
        <strain evidence="5">DSWY01</strain>
    </source>
</reference>
<dbReference type="PANTHER" id="PTHR12302">
    <property type="entry name" value="EBNA2 BINDING PROTEIN P100"/>
    <property type="match status" value="1"/>
</dbReference>
<protein>
    <submittedName>
        <fullName evidence="5">Thermonuclease family protein</fullName>
    </submittedName>
</protein>
<dbReference type="InterPro" id="IPR016071">
    <property type="entry name" value="Staphylococal_nuclease_OB-fold"/>
</dbReference>
<sequence>MRHSVILKKASLVGAFFISLLCIDLAQAFCPLRGDLAQVAVRQVVDGDTVRLVDGRSVRLIGLNAPELGRKGRPDEPFAVQAKRRLQALVDASDGHVGLRYGKQRKDRYGRTLAHLYDHQGRNLEAQLLGEGLGFMVAVAPNAELASCHAAAERQARNARLGLWRQDQVKLAGQLRGGGFALLGGRVREVQRNRGGLWLELDGGRVLRVAPELLDQFDARALQRLEGRRVEARGWVIDRQSRGGLKNGQARWMLPLTHSAMLEVLP</sequence>
<dbReference type="Gene3D" id="2.40.50.90">
    <property type="match status" value="1"/>
</dbReference>
<proteinExistence type="predicted"/>
<dbReference type="PANTHER" id="PTHR12302:SF3">
    <property type="entry name" value="SERINE_THREONINE-PROTEIN KINASE 31"/>
    <property type="match status" value="1"/>
</dbReference>
<keyword evidence="1" id="KW-0540">Nuclease</keyword>
<evidence type="ECO:0000313" key="5">
    <source>
        <dbReference type="EMBL" id="USR40396.1"/>
    </source>
</evidence>
<keyword evidence="3" id="KW-0378">Hydrolase</keyword>
<evidence type="ECO:0000256" key="2">
    <source>
        <dbReference type="ARBA" id="ARBA00022759"/>
    </source>
</evidence>
<dbReference type="EMBL" id="CP099397">
    <property type="protein sequence ID" value="USR40396.1"/>
    <property type="molecule type" value="Genomic_DNA"/>
</dbReference>
<dbReference type="PROSITE" id="PS50830">
    <property type="entry name" value="TNASE_3"/>
    <property type="match status" value="1"/>
</dbReference>
<dbReference type="SMART" id="SM00318">
    <property type="entry name" value="SNc"/>
    <property type="match status" value="1"/>
</dbReference>
<dbReference type="SUPFAM" id="SSF50199">
    <property type="entry name" value="Staphylococcal nuclease"/>
    <property type="match status" value="1"/>
</dbReference>
<evidence type="ECO:0000259" key="4">
    <source>
        <dbReference type="PROSITE" id="PS50830"/>
    </source>
</evidence>
<accession>A0ABY5AAI2</accession>
<dbReference type="Pfam" id="PF00565">
    <property type="entry name" value="SNase"/>
    <property type="match status" value="1"/>
</dbReference>
<organism evidence="5 6">
    <name type="scientific">Ectopseudomonas hydrolytica</name>
    <dbReference type="NCBI Taxonomy" id="2493633"/>
    <lineage>
        <taxon>Bacteria</taxon>
        <taxon>Pseudomonadati</taxon>
        <taxon>Pseudomonadota</taxon>
        <taxon>Gammaproteobacteria</taxon>
        <taxon>Pseudomonadales</taxon>
        <taxon>Pseudomonadaceae</taxon>
        <taxon>Ectopseudomonas</taxon>
    </lineage>
</organism>
<evidence type="ECO:0000313" key="6">
    <source>
        <dbReference type="Proteomes" id="UP001054897"/>
    </source>
</evidence>
<name>A0ABY5AAI2_9GAMM</name>
<keyword evidence="2" id="KW-0255">Endonuclease</keyword>
<evidence type="ECO:0000256" key="3">
    <source>
        <dbReference type="ARBA" id="ARBA00022801"/>
    </source>
</evidence>
<feature type="domain" description="TNase-like" evidence="4">
    <location>
        <begin position="35"/>
        <end position="166"/>
    </location>
</feature>
<evidence type="ECO:0000256" key="1">
    <source>
        <dbReference type="ARBA" id="ARBA00022722"/>
    </source>
</evidence>
<dbReference type="InterPro" id="IPR035437">
    <property type="entry name" value="SNase_OB-fold_sf"/>
</dbReference>
<dbReference type="GeneID" id="300079885"/>
<dbReference type="RefSeq" id="WP_129481893.1">
    <property type="nucleotide sequence ID" value="NZ_CP099397.1"/>
</dbReference>
<dbReference type="Proteomes" id="UP001054897">
    <property type="component" value="Chromosome"/>
</dbReference>